<accession>A0A8T2U7B8</accession>
<dbReference type="InterPro" id="IPR002885">
    <property type="entry name" value="PPR_rpt"/>
</dbReference>
<dbReference type="AlphaFoldDB" id="A0A8T2U7B8"/>
<evidence type="ECO:0000313" key="5">
    <source>
        <dbReference type="EMBL" id="KAH7431717.1"/>
    </source>
</evidence>
<dbReference type="InterPro" id="IPR011990">
    <property type="entry name" value="TPR-like_helical_dom_sf"/>
</dbReference>
<dbReference type="Gene3D" id="1.25.40.10">
    <property type="entry name" value="Tetratricopeptide repeat domain"/>
    <property type="match status" value="5"/>
</dbReference>
<name>A0A8T2U7B8_CERRI</name>
<feature type="repeat" description="PPR" evidence="3">
    <location>
        <begin position="354"/>
        <end position="388"/>
    </location>
</feature>
<dbReference type="NCBIfam" id="TIGR00756">
    <property type="entry name" value="PPR"/>
    <property type="match status" value="9"/>
</dbReference>
<feature type="compositionally biased region" description="Basic and acidic residues" evidence="4">
    <location>
        <begin position="138"/>
        <end position="151"/>
    </location>
</feature>
<feature type="repeat" description="PPR" evidence="3">
    <location>
        <begin position="600"/>
        <end position="634"/>
    </location>
</feature>
<dbReference type="Pfam" id="PF13041">
    <property type="entry name" value="PPR_2"/>
    <property type="match status" value="4"/>
</dbReference>
<evidence type="ECO:0000256" key="4">
    <source>
        <dbReference type="SAM" id="MobiDB-lite"/>
    </source>
</evidence>
<dbReference type="PANTHER" id="PTHR47447">
    <property type="entry name" value="OS03G0856100 PROTEIN"/>
    <property type="match status" value="1"/>
</dbReference>
<feature type="repeat" description="PPR" evidence="3">
    <location>
        <begin position="424"/>
        <end position="458"/>
    </location>
</feature>
<feature type="repeat" description="PPR" evidence="3">
    <location>
        <begin position="670"/>
        <end position="704"/>
    </location>
</feature>
<feature type="repeat" description="PPR" evidence="3">
    <location>
        <begin position="389"/>
        <end position="423"/>
    </location>
</feature>
<proteinExistence type="inferred from homology"/>
<feature type="region of interest" description="Disordered" evidence="4">
    <location>
        <begin position="95"/>
        <end position="192"/>
    </location>
</feature>
<evidence type="ECO:0008006" key="7">
    <source>
        <dbReference type="Google" id="ProtNLM"/>
    </source>
</evidence>
<keyword evidence="2" id="KW-0677">Repeat</keyword>
<feature type="compositionally biased region" description="Polar residues" evidence="4">
    <location>
        <begin position="181"/>
        <end position="192"/>
    </location>
</feature>
<organism evidence="5 6">
    <name type="scientific">Ceratopteris richardii</name>
    <name type="common">Triangle waterfern</name>
    <dbReference type="NCBI Taxonomy" id="49495"/>
    <lineage>
        <taxon>Eukaryota</taxon>
        <taxon>Viridiplantae</taxon>
        <taxon>Streptophyta</taxon>
        <taxon>Embryophyta</taxon>
        <taxon>Tracheophyta</taxon>
        <taxon>Polypodiopsida</taxon>
        <taxon>Polypodiidae</taxon>
        <taxon>Polypodiales</taxon>
        <taxon>Pteridineae</taxon>
        <taxon>Pteridaceae</taxon>
        <taxon>Parkerioideae</taxon>
        <taxon>Ceratopteris</taxon>
    </lineage>
</organism>
<evidence type="ECO:0000313" key="6">
    <source>
        <dbReference type="Proteomes" id="UP000825935"/>
    </source>
</evidence>
<dbReference type="Proteomes" id="UP000825935">
    <property type="component" value="Chromosome 8"/>
</dbReference>
<comment type="similarity">
    <text evidence="1">Belongs to the PPR family. P subfamily.</text>
</comment>
<sequence>MKSQVRKLYLSRLSHTKSYASTRTLRALSTSSSSSPGQAVAHILEIEFGSNVHSHYTPLLCSENRDERVSQSGISSLQEGIPASSVKHEQTLHKVNHHEGKLLQRPRIERLGPKYENSHSSRAQYENENLFDGYPQQDSREADKKHGEALEPHCQGCENPGSKNSTANPGDPVRFKGPLLHTSSSENPCSTRESCGASYSVCYKQYSPGFKESSFWPKTSDEVIKLLIDRVCTSRWTALNKDIHHFKIKITSKEVACVLNVLKDPLKARELFTWAAQRPDYVHDATCYAIMIDSLGGSIDHCFLDDLLAEMGKKNIEMSISTIDKLIGIYTASSNIEKAEQYFLKAQQLGMEVTPFTYKCMLQAFTKAGKCNKALELYRIMQKERQPMDALCYNILLDGLSKNGQGELVPSIFQEMKKHGNLADVYTYTILAYAYGHSGKPESALGLLEEMVQNGVTPNKATYNAVLDALARAKDKLHAAMKVYKQMIQSGNFPDVATAHIITKILCKARSVDQTRKFVFCIEDEAIRKEMCEHFIKALGKMGYVKEVCALFEIIKASKSQPSLATYFNMILTLCHGKEPNEALIMLRNVEEKAVSGSIPLMIYNNVLAALRNNNQFQAAHDLFRQMQERGPSPDVVSYNTIIAGLIKMQQLAYAERLFEEMDKFGCTPNLITFNSLLHSFARIGDVCSVRRLLQLMHAKEVTPDVITYNCAIECFGKAGKLKVARKVFKEMEEKGVSPSFVTYNNMLLALANAGHTEEALSLFEQMKAQGFIPDAMTFSILGHVYDKDPHLDKKWLVEEIRKAGLTYEQVT</sequence>
<dbReference type="Pfam" id="PF01535">
    <property type="entry name" value="PPR"/>
    <property type="match status" value="2"/>
</dbReference>
<feature type="repeat" description="PPR" evidence="3">
    <location>
        <begin position="459"/>
        <end position="494"/>
    </location>
</feature>
<evidence type="ECO:0000256" key="3">
    <source>
        <dbReference type="PROSITE-ProRule" id="PRU00708"/>
    </source>
</evidence>
<dbReference type="PANTHER" id="PTHR47447:SF28">
    <property type="entry name" value="PENTACOTRIPEPTIDE-REPEAT REGION OF PRORP DOMAIN-CONTAINING PROTEIN"/>
    <property type="match status" value="1"/>
</dbReference>
<dbReference type="PROSITE" id="PS51375">
    <property type="entry name" value="PPR"/>
    <property type="match status" value="9"/>
</dbReference>
<dbReference type="OMA" id="NCAIECF"/>
<evidence type="ECO:0000256" key="1">
    <source>
        <dbReference type="ARBA" id="ARBA00007626"/>
    </source>
</evidence>
<dbReference type="OrthoDB" id="5588846at2759"/>
<feature type="repeat" description="PPR" evidence="3">
    <location>
        <begin position="740"/>
        <end position="774"/>
    </location>
</feature>
<dbReference type="EMBL" id="CM035413">
    <property type="protein sequence ID" value="KAH7431717.1"/>
    <property type="molecule type" value="Genomic_DNA"/>
</dbReference>
<dbReference type="SUPFAM" id="SSF81901">
    <property type="entry name" value="HCP-like"/>
    <property type="match status" value="1"/>
</dbReference>
<comment type="caution">
    <text evidence="5">The sequence shown here is derived from an EMBL/GenBank/DDBJ whole genome shotgun (WGS) entry which is preliminary data.</text>
</comment>
<feature type="compositionally biased region" description="Basic and acidic residues" evidence="4">
    <location>
        <begin position="95"/>
        <end position="119"/>
    </location>
</feature>
<evidence type="ECO:0000256" key="2">
    <source>
        <dbReference type="ARBA" id="ARBA00022737"/>
    </source>
</evidence>
<reference evidence="5" key="1">
    <citation type="submission" date="2021-08" db="EMBL/GenBank/DDBJ databases">
        <title>WGS assembly of Ceratopteris richardii.</title>
        <authorList>
            <person name="Marchant D.B."/>
            <person name="Chen G."/>
            <person name="Jenkins J."/>
            <person name="Shu S."/>
            <person name="Leebens-Mack J."/>
            <person name="Grimwood J."/>
            <person name="Schmutz J."/>
            <person name="Soltis P."/>
            <person name="Soltis D."/>
            <person name="Chen Z.-H."/>
        </authorList>
    </citation>
    <scope>NUCLEOTIDE SEQUENCE</scope>
    <source>
        <strain evidence="5">Whitten #5841</strain>
        <tissue evidence="5">Leaf</tissue>
    </source>
</reference>
<gene>
    <name evidence="5" type="ORF">KP509_08G062900</name>
</gene>
<feature type="repeat" description="PPR" evidence="3">
    <location>
        <begin position="635"/>
        <end position="669"/>
    </location>
</feature>
<protein>
    <recommendedName>
        <fullName evidence="7">Pentatricopeptide repeat-containing protein</fullName>
    </recommendedName>
</protein>
<keyword evidence="6" id="KW-1185">Reference proteome</keyword>
<feature type="repeat" description="PPR" evidence="3">
    <location>
        <begin position="705"/>
        <end position="739"/>
    </location>
</feature>